<dbReference type="EMBL" id="CAJVPJ010000383">
    <property type="protein sequence ID" value="CAG8518762.1"/>
    <property type="molecule type" value="Genomic_DNA"/>
</dbReference>
<accession>A0A9N9F9K2</accession>
<name>A0A9N9F9K2_9GLOM</name>
<keyword evidence="1" id="KW-0732">Signal</keyword>
<dbReference type="Proteomes" id="UP000789572">
    <property type="component" value="Unassembled WGS sequence"/>
</dbReference>
<feature type="non-terminal residue" evidence="2">
    <location>
        <position position="58"/>
    </location>
</feature>
<evidence type="ECO:0000313" key="2">
    <source>
        <dbReference type="EMBL" id="CAG8518762.1"/>
    </source>
</evidence>
<feature type="signal peptide" evidence="1">
    <location>
        <begin position="1"/>
        <end position="20"/>
    </location>
</feature>
<protein>
    <submittedName>
        <fullName evidence="2">10888_t:CDS:1</fullName>
    </submittedName>
</protein>
<reference evidence="2" key="1">
    <citation type="submission" date="2021-06" db="EMBL/GenBank/DDBJ databases">
        <authorList>
            <person name="Kallberg Y."/>
            <person name="Tangrot J."/>
            <person name="Rosling A."/>
        </authorList>
    </citation>
    <scope>NUCLEOTIDE SEQUENCE</scope>
    <source>
        <strain evidence="2">IA702</strain>
    </source>
</reference>
<gene>
    <name evidence="2" type="ORF">POCULU_LOCUS3457</name>
</gene>
<proteinExistence type="predicted"/>
<feature type="chain" id="PRO_5040121065" evidence="1">
    <location>
        <begin position="21"/>
        <end position="58"/>
    </location>
</feature>
<evidence type="ECO:0000256" key="1">
    <source>
        <dbReference type="SAM" id="SignalP"/>
    </source>
</evidence>
<comment type="caution">
    <text evidence="2">The sequence shown here is derived from an EMBL/GenBank/DDBJ whole genome shotgun (WGS) entry which is preliminary data.</text>
</comment>
<evidence type="ECO:0000313" key="3">
    <source>
        <dbReference type="Proteomes" id="UP000789572"/>
    </source>
</evidence>
<dbReference type="AlphaFoldDB" id="A0A9N9F9K2"/>
<keyword evidence="3" id="KW-1185">Reference proteome</keyword>
<organism evidence="2 3">
    <name type="scientific">Paraglomus occultum</name>
    <dbReference type="NCBI Taxonomy" id="144539"/>
    <lineage>
        <taxon>Eukaryota</taxon>
        <taxon>Fungi</taxon>
        <taxon>Fungi incertae sedis</taxon>
        <taxon>Mucoromycota</taxon>
        <taxon>Glomeromycotina</taxon>
        <taxon>Glomeromycetes</taxon>
        <taxon>Paraglomerales</taxon>
        <taxon>Paraglomeraceae</taxon>
        <taxon>Paraglomus</taxon>
    </lineage>
</organism>
<sequence>MARKIIAALILLAMLSTINAVPNSMLVWTKCFDTISLPTVQANYPIPGQDLTVTVSGE</sequence>